<feature type="domain" description="RNase H type-2" evidence="17">
    <location>
        <begin position="26"/>
        <end position="215"/>
    </location>
</feature>
<dbReference type="GO" id="GO:0043137">
    <property type="term" value="P:DNA replication, removal of RNA primer"/>
    <property type="evidence" value="ECO:0007669"/>
    <property type="project" value="TreeGrafter"/>
</dbReference>
<dbReference type="AlphaFoldDB" id="I4BZV9"/>
<evidence type="ECO:0000256" key="4">
    <source>
        <dbReference type="ARBA" id="ARBA00004496"/>
    </source>
</evidence>
<dbReference type="PATRIC" id="fig|706587.4.peg.114"/>
<evidence type="ECO:0000256" key="7">
    <source>
        <dbReference type="ARBA" id="ARBA00019179"/>
    </source>
</evidence>
<dbReference type="PROSITE" id="PS51975">
    <property type="entry name" value="RNASE_H_2"/>
    <property type="match status" value="1"/>
</dbReference>
<dbReference type="InterPro" id="IPR001352">
    <property type="entry name" value="RNase_HII/HIII"/>
</dbReference>
<keyword evidence="12 14" id="KW-0378">Hydrolase</keyword>
<evidence type="ECO:0000256" key="8">
    <source>
        <dbReference type="ARBA" id="ARBA00022490"/>
    </source>
</evidence>
<keyword evidence="10 14" id="KW-0479">Metal-binding</keyword>
<proteinExistence type="inferred from homology"/>
<comment type="function">
    <text evidence="3 14 16">Endonuclease that specifically degrades the RNA of RNA-DNA hybrids.</text>
</comment>
<dbReference type="KEGG" id="dti:Desti_0101"/>
<keyword evidence="19" id="KW-1185">Reference proteome</keyword>
<evidence type="ECO:0000256" key="12">
    <source>
        <dbReference type="ARBA" id="ARBA00022801"/>
    </source>
</evidence>
<dbReference type="HAMAP" id="MF_00052_B">
    <property type="entry name" value="RNase_HII_B"/>
    <property type="match status" value="1"/>
</dbReference>
<dbReference type="STRING" id="706587.Desti_0101"/>
<keyword evidence="11 14" id="KW-0255">Endonuclease</keyword>
<reference evidence="19" key="1">
    <citation type="submission" date="2012-06" db="EMBL/GenBank/DDBJ databases">
        <title>Complete sequence of chromosome of Desulfomonile tiedjei DSM 6799.</title>
        <authorList>
            <person name="Lucas S."/>
            <person name="Copeland A."/>
            <person name="Lapidus A."/>
            <person name="Glavina del Rio T."/>
            <person name="Dalin E."/>
            <person name="Tice H."/>
            <person name="Bruce D."/>
            <person name="Goodwin L."/>
            <person name="Pitluck S."/>
            <person name="Peters L."/>
            <person name="Ovchinnikova G."/>
            <person name="Zeytun A."/>
            <person name="Lu M."/>
            <person name="Kyrpides N."/>
            <person name="Mavromatis K."/>
            <person name="Ivanova N."/>
            <person name="Brettin T."/>
            <person name="Detter J.C."/>
            <person name="Han C."/>
            <person name="Larimer F."/>
            <person name="Land M."/>
            <person name="Hauser L."/>
            <person name="Markowitz V."/>
            <person name="Cheng J.-F."/>
            <person name="Hugenholtz P."/>
            <person name="Woyke T."/>
            <person name="Wu D."/>
            <person name="Spring S."/>
            <person name="Schroeder M."/>
            <person name="Brambilla E."/>
            <person name="Klenk H.-P."/>
            <person name="Eisen J.A."/>
        </authorList>
    </citation>
    <scope>NUCLEOTIDE SEQUENCE [LARGE SCALE GENOMIC DNA]</scope>
    <source>
        <strain evidence="19">ATCC 49306 / DSM 6799 / DCB-1</strain>
    </source>
</reference>
<evidence type="ECO:0000256" key="1">
    <source>
        <dbReference type="ARBA" id="ARBA00000077"/>
    </source>
</evidence>
<dbReference type="GO" id="GO:0006298">
    <property type="term" value="P:mismatch repair"/>
    <property type="evidence" value="ECO:0007669"/>
    <property type="project" value="TreeGrafter"/>
</dbReference>
<dbReference type="GO" id="GO:0030145">
    <property type="term" value="F:manganese ion binding"/>
    <property type="evidence" value="ECO:0007669"/>
    <property type="project" value="UniProtKB-UniRule"/>
</dbReference>
<evidence type="ECO:0000259" key="17">
    <source>
        <dbReference type="PROSITE" id="PS51975"/>
    </source>
</evidence>
<feature type="binding site" evidence="14 15">
    <location>
        <position position="32"/>
    </location>
    <ligand>
        <name>a divalent metal cation</name>
        <dbReference type="ChEBI" id="CHEBI:60240"/>
    </ligand>
</feature>
<evidence type="ECO:0000256" key="16">
    <source>
        <dbReference type="RuleBase" id="RU003515"/>
    </source>
</evidence>
<protein>
    <recommendedName>
        <fullName evidence="7 14">Ribonuclease HII</fullName>
        <shortName evidence="14">RNase HII</shortName>
        <ecNumber evidence="6 14">3.1.26.4</ecNumber>
    </recommendedName>
</protein>
<dbReference type="FunFam" id="3.30.420.10:FF:000006">
    <property type="entry name" value="Ribonuclease HII"/>
    <property type="match status" value="1"/>
</dbReference>
<dbReference type="NCBIfam" id="NF000595">
    <property type="entry name" value="PRK00015.1-3"/>
    <property type="match status" value="1"/>
</dbReference>
<keyword evidence="9 14" id="KW-0540">Nuclease</keyword>
<dbReference type="PANTHER" id="PTHR10954">
    <property type="entry name" value="RIBONUCLEASE H2 SUBUNIT A"/>
    <property type="match status" value="1"/>
</dbReference>
<evidence type="ECO:0000256" key="2">
    <source>
        <dbReference type="ARBA" id="ARBA00001946"/>
    </source>
</evidence>
<evidence type="ECO:0000256" key="10">
    <source>
        <dbReference type="ARBA" id="ARBA00022723"/>
    </source>
</evidence>
<dbReference type="GO" id="GO:0005737">
    <property type="term" value="C:cytoplasm"/>
    <property type="evidence" value="ECO:0007669"/>
    <property type="project" value="UniProtKB-SubCell"/>
</dbReference>
<keyword evidence="13 14" id="KW-0464">Manganese</keyword>
<dbReference type="HOGENOM" id="CLU_036532_2_1_7"/>
<dbReference type="eggNOG" id="COG0164">
    <property type="taxonomic scope" value="Bacteria"/>
</dbReference>
<evidence type="ECO:0000313" key="18">
    <source>
        <dbReference type="EMBL" id="AFM22850.1"/>
    </source>
</evidence>
<dbReference type="InterPro" id="IPR024567">
    <property type="entry name" value="RNase_HII/HIII_dom"/>
</dbReference>
<feature type="binding site" evidence="14 15">
    <location>
        <position position="33"/>
    </location>
    <ligand>
        <name>a divalent metal cation</name>
        <dbReference type="ChEBI" id="CHEBI:60240"/>
    </ligand>
</feature>
<dbReference type="PANTHER" id="PTHR10954:SF18">
    <property type="entry name" value="RIBONUCLEASE HII"/>
    <property type="match status" value="1"/>
</dbReference>
<accession>I4BZV9</accession>
<comment type="catalytic activity">
    <reaction evidence="1 14 15 16">
        <text>Endonucleolytic cleavage to 5'-phosphomonoester.</text>
        <dbReference type="EC" id="3.1.26.4"/>
    </reaction>
</comment>
<dbReference type="NCBIfam" id="NF000594">
    <property type="entry name" value="PRK00015.1-1"/>
    <property type="match status" value="1"/>
</dbReference>
<dbReference type="Pfam" id="PF01351">
    <property type="entry name" value="RNase_HII"/>
    <property type="match status" value="1"/>
</dbReference>
<feature type="binding site" evidence="14 15">
    <location>
        <position position="124"/>
    </location>
    <ligand>
        <name>a divalent metal cation</name>
        <dbReference type="ChEBI" id="CHEBI:60240"/>
    </ligand>
</feature>
<dbReference type="InterPro" id="IPR012337">
    <property type="entry name" value="RNaseH-like_sf"/>
</dbReference>
<dbReference type="EMBL" id="CP003360">
    <property type="protein sequence ID" value="AFM22850.1"/>
    <property type="molecule type" value="Genomic_DNA"/>
</dbReference>
<keyword evidence="8 14" id="KW-0963">Cytoplasm</keyword>
<comment type="cofactor">
    <cofactor evidence="2">
        <name>Mg(2+)</name>
        <dbReference type="ChEBI" id="CHEBI:18420"/>
    </cofactor>
</comment>
<sequence length="221" mass="24136">MPGVKLTGEFVVSFRFEEEALSHGARRIAGVDEAGRGPLAGPVVAAAVIMHASAPITEVNDSKLLTAPVREALYTQIMERAASVGIGIVSSRIIDEINIYQATKLAMKQAIDAIEPPPDYLLIDGNMKLPVELPQMTIVKGDRLSFSVAAAGIVAKVTRDRLMMQFHDEYPQYGFDKHKGYATKSHREAILRHGPCPIHRAGFKGVKQPELPLFSSCDEEE</sequence>
<comment type="subcellular location">
    <subcellularLocation>
        <location evidence="4 14">Cytoplasm</location>
    </subcellularLocation>
</comment>
<dbReference type="RefSeq" id="WP_014808009.1">
    <property type="nucleotide sequence ID" value="NC_018025.1"/>
</dbReference>
<evidence type="ECO:0000256" key="15">
    <source>
        <dbReference type="PROSITE-ProRule" id="PRU01319"/>
    </source>
</evidence>
<name>I4BZV9_DESTA</name>
<dbReference type="Gene3D" id="3.30.420.10">
    <property type="entry name" value="Ribonuclease H-like superfamily/Ribonuclease H"/>
    <property type="match status" value="1"/>
</dbReference>
<dbReference type="GO" id="GO:0032299">
    <property type="term" value="C:ribonuclease H2 complex"/>
    <property type="evidence" value="ECO:0007669"/>
    <property type="project" value="TreeGrafter"/>
</dbReference>
<dbReference type="GO" id="GO:0003723">
    <property type="term" value="F:RNA binding"/>
    <property type="evidence" value="ECO:0007669"/>
    <property type="project" value="UniProtKB-UniRule"/>
</dbReference>
<evidence type="ECO:0000256" key="9">
    <source>
        <dbReference type="ARBA" id="ARBA00022722"/>
    </source>
</evidence>
<evidence type="ECO:0000256" key="6">
    <source>
        <dbReference type="ARBA" id="ARBA00012180"/>
    </source>
</evidence>
<comment type="cofactor">
    <cofactor evidence="14 15">
        <name>Mn(2+)</name>
        <dbReference type="ChEBI" id="CHEBI:29035"/>
    </cofactor>
    <cofactor evidence="14 15">
        <name>Mg(2+)</name>
        <dbReference type="ChEBI" id="CHEBI:18420"/>
    </cofactor>
    <text evidence="14 15">Manganese or magnesium. Binds 1 divalent metal ion per monomer in the absence of substrate. May bind a second metal ion after substrate binding.</text>
</comment>
<evidence type="ECO:0000256" key="13">
    <source>
        <dbReference type="ARBA" id="ARBA00023211"/>
    </source>
</evidence>
<dbReference type="EC" id="3.1.26.4" evidence="6 14"/>
<dbReference type="Proteomes" id="UP000006055">
    <property type="component" value="Chromosome"/>
</dbReference>
<dbReference type="SUPFAM" id="SSF53098">
    <property type="entry name" value="Ribonuclease H-like"/>
    <property type="match status" value="1"/>
</dbReference>
<dbReference type="CDD" id="cd07182">
    <property type="entry name" value="RNase_HII_bacteria_HII_like"/>
    <property type="match status" value="1"/>
</dbReference>
<gene>
    <name evidence="14" type="primary">rnhB</name>
    <name evidence="18" type="ordered locus">Desti_0101</name>
</gene>
<dbReference type="InterPro" id="IPR022898">
    <property type="entry name" value="RNase_HII"/>
</dbReference>
<evidence type="ECO:0000256" key="5">
    <source>
        <dbReference type="ARBA" id="ARBA00007383"/>
    </source>
</evidence>
<evidence type="ECO:0000256" key="3">
    <source>
        <dbReference type="ARBA" id="ARBA00004065"/>
    </source>
</evidence>
<evidence type="ECO:0000256" key="11">
    <source>
        <dbReference type="ARBA" id="ARBA00022759"/>
    </source>
</evidence>
<organism evidence="18 19">
    <name type="scientific">Desulfomonile tiedjei (strain ATCC 49306 / DSM 6799 / DCB-1)</name>
    <dbReference type="NCBI Taxonomy" id="706587"/>
    <lineage>
        <taxon>Bacteria</taxon>
        <taxon>Pseudomonadati</taxon>
        <taxon>Thermodesulfobacteriota</taxon>
        <taxon>Desulfomonilia</taxon>
        <taxon>Desulfomonilales</taxon>
        <taxon>Desulfomonilaceae</taxon>
        <taxon>Desulfomonile</taxon>
    </lineage>
</organism>
<evidence type="ECO:0000313" key="19">
    <source>
        <dbReference type="Proteomes" id="UP000006055"/>
    </source>
</evidence>
<comment type="similarity">
    <text evidence="5 14 16">Belongs to the RNase HII family.</text>
</comment>
<dbReference type="InterPro" id="IPR036397">
    <property type="entry name" value="RNaseH_sf"/>
</dbReference>
<dbReference type="GO" id="GO:0004523">
    <property type="term" value="F:RNA-DNA hybrid ribonuclease activity"/>
    <property type="evidence" value="ECO:0007669"/>
    <property type="project" value="UniProtKB-UniRule"/>
</dbReference>
<evidence type="ECO:0000256" key="14">
    <source>
        <dbReference type="HAMAP-Rule" id="MF_00052"/>
    </source>
</evidence>